<keyword evidence="2" id="KW-1185">Reference proteome</keyword>
<dbReference type="EMBL" id="JACHNU010000003">
    <property type="protein sequence ID" value="MBB4662976.1"/>
    <property type="molecule type" value="Genomic_DNA"/>
</dbReference>
<organism evidence="1 2">
    <name type="scientific">Conexibacter arvalis</name>
    <dbReference type="NCBI Taxonomy" id="912552"/>
    <lineage>
        <taxon>Bacteria</taxon>
        <taxon>Bacillati</taxon>
        <taxon>Actinomycetota</taxon>
        <taxon>Thermoleophilia</taxon>
        <taxon>Solirubrobacterales</taxon>
        <taxon>Conexibacteraceae</taxon>
        <taxon>Conexibacter</taxon>
    </lineage>
</organism>
<accession>A0A840IDV4</accession>
<dbReference type="RefSeq" id="WP_183342638.1">
    <property type="nucleotide sequence ID" value="NZ_JACHNU010000003.1"/>
</dbReference>
<gene>
    <name evidence="1" type="ORF">BDZ31_002565</name>
</gene>
<comment type="caution">
    <text evidence="1">The sequence shown here is derived from an EMBL/GenBank/DDBJ whole genome shotgun (WGS) entry which is preliminary data.</text>
</comment>
<protein>
    <submittedName>
        <fullName evidence="1">Uncharacterized protein</fullName>
    </submittedName>
</protein>
<proteinExistence type="predicted"/>
<evidence type="ECO:0000313" key="1">
    <source>
        <dbReference type="EMBL" id="MBB4662976.1"/>
    </source>
</evidence>
<dbReference type="Proteomes" id="UP000585272">
    <property type="component" value="Unassembled WGS sequence"/>
</dbReference>
<name>A0A840IDV4_9ACTN</name>
<evidence type="ECO:0000313" key="2">
    <source>
        <dbReference type="Proteomes" id="UP000585272"/>
    </source>
</evidence>
<reference evidence="1 2" key="1">
    <citation type="submission" date="2020-08" db="EMBL/GenBank/DDBJ databases">
        <title>Genomic Encyclopedia of Archaeal and Bacterial Type Strains, Phase II (KMG-II): from individual species to whole genera.</title>
        <authorList>
            <person name="Goeker M."/>
        </authorList>
    </citation>
    <scope>NUCLEOTIDE SEQUENCE [LARGE SCALE GENOMIC DNA]</scope>
    <source>
        <strain evidence="1 2">DSM 23288</strain>
    </source>
</reference>
<dbReference type="AlphaFoldDB" id="A0A840IDV4"/>
<sequence>MNRASDISIRTLALAIAAAIAAALLVLLLDGGGTDRSQAAAGGPTSAAAAAAAGRATARQQVALLRRPRSATRDALPPPVLGGPLLAGGVLDVATVRKAPVAGASAYVASSGDGQAVCAVVDGALGCASLTSLLVDGTEPSIMGRAGEPHQVFGVAAAGVSDIELVQLDDSTDPVTVVDGFYLIASDDYPQALTWLGPSGAESFEFPPLP</sequence>